<name>A0AAX4KVG4_9TREE</name>
<evidence type="ECO:0000313" key="2">
    <source>
        <dbReference type="Proteomes" id="UP001358614"/>
    </source>
</evidence>
<gene>
    <name evidence="1" type="ORF">V865_008486</name>
</gene>
<organism evidence="1 2">
    <name type="scientific">Kwoniella europaea PYCC6329</name>
    <dbReference type="NCBI Taxonomy" id="1423913"/>
    <lineage>
        <taxon>Eukaryota</taxon>
        <taxon>Fungi</taxon>
        <taxon>Dikarya</taxon>
        <taxon>Basidiomycota</taxon>
        <taxon>Agaricomycotina</taxon>
        <taxon>Tremellomycetes</taxon>
        <taxon>Tremellales</taxon>
        <taxon>Cryptococcaceae</taxon>
        <taxon>Kwoniella</taxon>
    </lineage>
</organism>
<dbReference type="GeneID" id="91107287"/>
<dbReference type="KEGG" id="ker:91107287"/>
<sequence length="430" mass="48576">MPSSVTEINQSPLTLPELPPEIWGRIIPFLKRPMGSAGTLRNANDYHQHDLATAMRVNKTFYRYTAPILYSRVIVSNFPLFLYGVPTLHPGDPPDTFNTAKTRLFKYIKRLDIAYSSLLPNVSVGQHLPSELILHLDLPTSVIPALTTDINQTYEVSKDLLMGWAKSPDAPLLYPNLRVIATGSFGERLWDSYNPNFTKLDYTDLSPITSLEEVQESAGILHHLFKQNLFGRFITGCSSPKQIINYVSSGPMTPVYNRHFPNDQMLMTRSTLSADYTETLPTSYTTHLLEQIHRGVWLNVAEGVDNIWIVDPIFKECDPQTQVLVYTYIRGQLVTRRQLSKVLNMDPNTKIKIYNVIDPKMIYSVLPALVGDHVNLREGYTDEVGLKIIKTYLSIGIDEEEDRETFAQVELVADGEHEDGDGLGGENTFL</sequence>
<dbReference type="RefSeq" id="XP_066088318.1">
    <property type="nucleotide sequence ID" value="XM_066232221.1"/>
</dbReference>
<dbReference type="EMBL" id="CP144091">
    <property type="protein sequence ID" value="WWD10351.1"/>
    <property type="molecule type" value="Genomic_DNA"/>
</dbReference>
<dbReference type="AlphaFoldDB" id="A0AAX4KVG4"/>
<proteinExistence type="predicted"/>
<reference evidence="1 2" key="1">
    <citation type="submission" date="2024-01" db="EMBL/GenBank/DDBJ databases">
        <title>Comparative genomics of Cryptococcus and Kwoniella reveals pathogenesis evolution and contrasting modes of karyotype evolution via chromosome fusion or intercentromeric recombination.</title>
        <authorList>
            <person name="Coelho M.A."/>
            <person name="David-Palma M."/>
            <person name="Shea T."/>
            <person name="Bowers K."/>
            <person name="McGinley-Smith S."/>
            <person name="Mohammad A.W."/>
            <person name="Gnirke A."/>
            <person name="Yurkov A.M."/>
            <person name="Nowrousian M."/>
            <person name="Sun S."/>
            <person name="Cuomo C.A."/>
            <person name="Heitman J."/>
        </authorList>
    </citation>
    <scope>NUCLEOTIDE SEQUENCE [LARGE SCALE GENOMIC DNA]</scope>
    <source>
        <strain evidence="1 2">PYCC6329</strain>
    </source>
</reference>
<dbReference type="Proteomes" id="UP001358614">
    <property type="component" value="Chromosome 3"/>
</dbReference>
<evidence type="ECO:0008006" key="3">
    <source>
        <dbReference type="Google" id="ProtNLM"/>
    </source>
</evidence>
<evidence type="ECO:0000313" key="1">
    <source>
        <dbReference type="EMBL" id="WWD10351.1"/>
    </source>
</evidence>
<protein>
    <recommendedName>
        <fullName evidence="3">F-box domain-containing protein</fullName>
    </recommendedName>
</protein>
<keyword evidence="2" id="KW-1185">Reference proteome</keyword>
<accession>A0AAX4KVG4</accession>